<evidence type="ECO:0000313" key="3">
    <source>
        <dbReference type="Proteomes" id="UP000030765"/>
    </source>
</evidence>
<evidence type="ECO:0000313" key="1">
    <source>
        <dbReference type="EMBL" id="KFB53749.1"/>
    </source>
</evidence>
<accession>A0A084WU55</accession>
<dbReference type="EMBL" id="KE525421">
    <property type="protein sequence ID" value="KFB53749.1"/>
    <property type="molecule type" value="Genomic_DNA"/>
</dbReference>
<sequence length="70" mass="7995">MTNWTPASKPSFPREQKMPLLEIYTIVRNGAGRGWKYLEKFSRPTKANAFKAHSLARDGSTKRRRSSNVA</sequence>
<dbReference type="VEuPathDB" id="VectorBase:ASIC022129"/>
<name>A0A084WU55_ANOSI</name>
<dbReference type="Proteomes" id="UP000030765">
    <property type="component" value="Unassembled WGS sequence"/>
</dbReference>
<reference evidence="2" key="2">
    <citation type="submission" date="2020-05" db="UniProtKB">
        <authorList>
            <consortium name="EnsemblMetazoa"/>
        </authorList>
    </citation>
    <scope>IDENTIFICATION</scope>
</reference>
<gene>
    <name evidence="1" type="ORF">ZHAS_00022129</name>
</gene>
<evidence type="ECO:0000313" key="2">
    <source>
        <dbReference type="EnsemblMetazoa" id="ASIC022129-PA"/>
    </source>
</evidence>
<organism evidence="1">
    <name type="scientific">Anopheles sinensis</name>
    <name type="common">Mosquito</name>
    <dbReference type="NCBI Taxonomy" id="74873"/>
    <lineage>
        <taxon>Eukaryota</taxon>
        <taxon>Metazoa</taxon>
        <taxon>Ecdysozoa</taxon>
        <taxon>Arthropoda</taxon>
        <taxon>Hexapoda</taxon>
        <taxon>Insecta</taxon>
        <taxon>Pterygota</taxon>
        <taxon>Neoptera</taxon>
        <taxon>Endopterygota</taxon>
        <taxon>Diptera</taxon>
        <taxon>Nematocera</taxon>
        <taxon>Culicoidea</taxon>
        <taxon>Culicidae</taxon>
        <taxon>Anophelinae</taxon>
        <taxon>Anopheles</taxon>
    </lineage>
</organism>
<protein>
    <submittedName>
        <fullName evidence="1 2">Cytochrome oxidase subunit I</fullName>
    </submittedName>
</protein>
<dbReference type="EnsemblMetazoa" id="ASIC022129-RA">
    <property type="protein sequence ID" value="ASIC022129-PA"/>
    <property type="gene ID" value="ASIC022129"/>
</dbReference>
<reference evidence="1 3" key="1">
    <citation type="journal article" date="2014" name="BMC Genomics">
        <title>Genome sequence of Anopheles sinensis provides insight into genetics basis of mosquito competence for malaria parasites.</title>
        <authorList>
            <person name="Zhou D."/>
            <person name="Zhang D."/>
            <person name="Ding G."/>
            <person name="Shi L."/>
            <person name="Hou Q."/>
            <person name="Ye Y."/>
            <person name="Xu Y."/>
            <person name="Zhou H."/>
            <person name="Xiong C."/>
            <person name="Li S."/>
            <person name="Yu J."/>
            <person name="Hong S."/>
            <person name="Yu X."/>
            <person name="Zou P."/>
            <person name="Chen C."/>
            <person name="Chang X."/>
            <person name="Wang W."/>
            <person name="Lv Y."/>
            <person name="Sun Y."/>
            <person name="Ma L."/>
            <person name="Shen B."/>
            <person name="Zhu C."/>
        </authorList>
    </citation>
    <scope>NUCLEOTIDE SEQUENCE [LARGE SCALE GENOMIC DNA]</scope>
</reference>
<proteinExistence type="predicted"/>
<dbReference type="EMBL" id="ATLV01027002">
    <property type="status" value="NOT_ANNOTATED_CDS"/>
    <property type="molecule type" value="Genomic_DNA"/>
</dbReference>
<dbReference type="AlphaFoldDB" id="A0A084WU55"/>
<keyword evidence="3" id="KW-1185">Reference proteome</keyword>